<evidence type="ECO:0000313" key="10">
    <source>
        <dbReference type="Proteomes" id="UP001138686"/>
    </source>
</evidence>
<name>A0A9X1JZL6_9FLAO</name>
<dbReference type="Pfam" id="PF00512">
    <property type="entry name" value="HisKA"/>
    <property type="match status" value="1"/>
</dbReference>
<keyword evidence="3" id="KW-0597">Phosphoprotein</keyword>
<proteinExistence type="predicted"/>
<comment type="catalytic activity">
    <reaction evidence="1">
        <text>ATP + protein L-histidine = ADP + protein N-phospho-L-histidine.</text>
        <dbReference type="EC" id="2.7.13.3"/>
    </reaction>
</comment>
<evidence type="ECO:0000259" key="8">
    <source>
        <dbReference type="PROSITE" id="PS50109"/>
    </source>
</evidence>
<dbReference type="SMART" id="SM00387">
    <property type="entry name" value="HATPase_c"/>
    <property type="match status" value="1"/>
</dbReference>
<dbReference type="SMART" id="SM00388">
    <property type="entry name" value="HisKA"/>
    <property type="match status" value="1"/>
</dbReference>
<dbReference type="PANTHER" id="PTHR45453">
    <property type="entry name" value="PHOSPHATE REGULON SENSOR PROTEIN PHOR"/>
    <property type="match status" value="1"/>
</dbReference>
<dbReference type="GO" id="GO:0005886">
    <property type="term" value="C:plasma membrane"/>
    <property type="evidence" value="ECO:0007669"/>
    <property type="project" value="TreeGrafter"/>
</dbReference>
<evidence type="ECO:0000256" key="6">
    <source>
        <dbReference type="ARBA" id="ARBA00023012"/>
    </source>
</evidence>
<keyword evidence="4" id="KW-0808">Transferase</keyword>
<dbReference type="GO" id="GO:0004721">
    <property type="term" value="F:phosphoprotein phosphatase activity"/>
    <property type="evidence" value="ECO:0007669"/>
    <property type="project" value="TreeGrafter"/>
</dbReference>
<dbReference type="CDD" id="cd00082">
    <property type="entry name" value="HisKA"/>
    <property type="match status" value="1"/>
</dbReference>
<reference evidence="9" key="1">
    <citation type="submission" date="2021-07" db="EMBL/GenBank/DDBJ databases">
        <title>Aureisphaera sp. CAU 1614 isolated from sea sediment.</title>
        <authorList>
            <person name="Kim W."/>
        </authorList>
    </citation>
    <scope>NUCLEOTIDE SEQUENCE</scope>
    <source>
        <strain evidence="9">CAU 1614</strain>
    </source>
</reference>
<dbReference type="FunFam" id="3.30.565.10:FF:000006">
    <property type="entry name" value="Sensor histidine kinase WalK"/>
    <property type="match status" value="1"/>
</dbReference>
<organism evidence="9 10">
    <name type="scientific">Halomarinibacterium sedimenti</name>
    <dbReference type="NCBI Taxonomy" id="2857106"/>
    <lineage>
        <taxon>Bacteria</taxon>
        <taxon>Pseudomonadati</taxon>
        <taxon>Bacteroidota</taxon>
        <taxon>Flavobacteriia</taxon>
        <taxon>Flavobacteriales</taxon>
        <taxon>Flavobacteriaceae</taxon>
        <taxon>Halomarinibacterium</taxon>
    </lineage>
</organism>
<feature type="domain" description="Histidine kinase" evidence="8">
    <location>
        <begin position="208"/>
        <end position="422"/>
    </location>
</feature>
<keyword evidence="7" id="KW-1133">Transmembrane helix</keyword>
<evidence type="ECO:0000256" key="7">
    <source>
        <dbReference type="SAM" id="Phobius"/>
    </source>
</evidence>
<dbReference type="AlphaFoldDB" id="A0A9X1JZL6"/>
<dbReference type="PROSITE" id="PS50109">
    <property type="entry name" value="HIS_KIN"/>
    <property type="match status" value="1"/>
</dbReference>
<feature type="transmembrane region" description="Helical" evidence="7">
    <location>
        <begin position="7"/>
        <end position="26"/>
    </location>
</feature>
<evidence type="ECO:0000313" key="9">
    <source>
        <dbReference type="EMBL" id="MBW2937426.1"/>
    </source>
</evidence>
<dbReference type="InterPro" id="IPR003594">
    <property type="entry name" value="HATPase_dom"/>
</dbReference>
<dbReference type="PANTHER" id="PTHR45453:SF1">
    <property type="entry name" value="PHOSPHATE REGULON SENSOR PROTEIN PHOR"/>
    <property type="match status" value="1"/>
</dbReference>
<dbReference type="EC" id="2.7.13.3" evidence="2"/>
<dbReference type="GO" id="GO:0016036">
    <property type="term" value="P:cellular response to phosphate starvation"/>
    <property type="evidence" value="ECO:0007669"/>
    <property type="project" value="TreeGrafter"/>
</dbReference>
<feature type="transmembrane region" description="Helical" evidence="7">
    <location>
        <begin position="170"/>
        <end position="189"/>
    </location>
</feature>
<dbReference type="Pfam" id="PF02518">
    <property type="entry name" value="HATPase_c"/>
    <property type="match status" value="1"/>
</dbReference>
<keyword evidence="7" id="KW-0812">Transmembrane</keyword>
<dbReference type="InterPro" id="IPR003661">
    <property type="entry name" value="HisK_dim/P_dom"/>
</dbReference>
<dbReference type="InterPro" id="IPR050351">
    <property type="entry name" value="BphY/WalK/GraS-like"/>
</dbReference>
<gene>
    <name evidence="9" type="ORF">KXJ69_04875</name>
</gene>
<dbReference type="Proteomes" id="UP001138686">
    <property type="component" value="Unassembled WGS sequence"/>
</dbReference>
<keyword evidence="5 9" id="KW-0418">Kinase</keyword>
<accession>A0A9X1JZL6</accession>
<sequence length="423" mass="48977">MLKRRTLYIIILIVSVLGLFVVQYQYLNIGINLAKVQFQRNIGNATQEIKADLATQNQLTFLIGHAITQDNSYFNTSIDSIQDASRHFLNDFITHRLTENGIESDFSYRLFTKDSSDYLTAPKVYDISEKIKTYPIELEGYLPLILNKRLILELQFKDINSYFLFQLNGLTIPSLIFIIAIIFVIVWVLRSFYWQRNIITTTNEFINNLTHELKTPVFSIGLATKILSENALETQKPVIELIQQQTERMKIHIEKVLELGTLESKKQLFELKKVDFTPILERICEDFKQLSTLDDTDFSFKIENKEFIIRTEASHLENAINNLLDNAKKYSEKPKVSLKAFQKGKNLVIEIQDNGIGLTKKEQELIFQKYYRVPKGNTHTIKGYGLGLSYVKEIMKRHKGKISVESEVGRGTNIKLKLPLQHE</sequence>
<evidence type="ECO:0000256" key="3">
    <source>
        <dbReference type="ARBA" id="ARBA00022553"/>
    </source>
</evidence>
<comment type="caution">
    <text evidence="9">The sequence shown here is derived from an EMBL/GenBank/DDBJ whole genome shotgun (WGS) entry which is preliminary data.</text>
</comment>
<dbReference type="InterPro" id="IPR005467">
    <property type="entry name" value="His_kinase_dom"/>
</dbReference>
<keyword evidence="10" id="KW-1185">Reference proteome</keyword>
<evidence type="ECO:0000256" key="5">
    <source>
        <dbReference type="ARBA" id="ARBA00022777"/>
    </source>
</evidence>
<dbReference type="GO" id="GO:0000155">
    <property type="term" value="F:phosphorelay sensor kinase activity"/>
    <property type="evidence" value="ECO:0007669"/>
    <property type="project" value="InterPro"/>
</dbReference>
<evidence type="ECO:0000256" key="2">
    <source>
        <dbReference type="ARBA" id="ARBA00012438"/>
    </source>
</evidence>
<evidence type="ECO:0000256" key="1">
    <source>
        <dbReference type="ARBA" id="ARBA00000085"/>
    </source>
</evidence>
<keyword evidence="7" id="KW-0472">Membrane</keyword>
<evidence type="ECO:0000256" key="4">
    <source>
        <dbReference type="ARBA" id="ARBA00022679"/>
    </source>
</evidence>
<dbReference type="EMBL" id="JAHWDP010000002">
    <property type="protein sequence ID" value="MBW2937426.1"/>
    <property type="molecule type" value="Genomic_DNA"/>
</dbReference>
<keyword evidence="6" id="KW-0902">Two-component regulatory system</keyword>
<protein>
    <recommendedName>
        <fullName evidence="2">histidine kinase</fullName>
        <ecNumber evidence="2">2.7.13.3</ecNumber>
    </recommendedName>
</protein>